<dbReference type="SUPFAM" id="SSF56322">
    <property type="entry name" value="ADC synthase"/>
    <property type="match status" value="1"/>
</dbReference>
<feature type="domain" description="Chorismate-utilising enzyme C-terminal" evidence="1">
    <location>
        <begin position="144"/>
        <end position="401"/>
    </location>
</feature>
<evidence type="ECO:0000313" key="2">
    <source>
        <dbReference type="EMBL" id="MCD2422726.1"/>
    </source>
</evidence>
<dbReference type="InterPro" id="IPR019999">
    <property type="entry name" value="Anth_synth_I-like"/>
</dbReference>
<keyword evidence="3" id="KW-1185">Reference proteome</keyword>
<dbReference type="Pfam" id="PF00425">
    <property type="entry name" value="Chorismate_bind"/>
    <property type="match status" value="1"/>
</dbReference>
<sequence length="415" mass="47197">MIKTKVLNWLRRFNTFCFLDSCGFPDQQFDFLAGAGVRRKVVLTGTEALDVFEDFLKKKNTWLLGHWNYELETGAGQRWSGRADAVGFPEGFFFEPEWLLYVKEDRLYIEGENPEHLYHELLREPVVQAAPLLLQQPVRCRVSKDAYLETIRQLQAHIHRGDCYEINYCVEFFSEAAQMDPFDVYHQLAGHSPNPFSGLYRVDDQWLICASPERFLRKTGQRLISQPIKGTLSRTGTDTASLDAERRQLANSSKDRAENVMVVDLVRNDLSRICREGSVQVDELFGIYSFAQVHQMISTVSGMVDEPVSMSRILKATFPMGSMTGAPKIRVMQLIEQYEKNARGIFSGALGYIQPNGDFDFNVVIRSLMYNAQSGHLSYKVGSGITIYSEPELEWEECLLKAKAIEAVLGGRQGL</sequence>
<dbReference type="Proteomes" id="UP001199816">
    <property type="component" value="Unassembled WGS sequence"/>
</dbReference>
<dbReference type="PANTHER" id="PTHR11236">
    <property type="entry name" value="AMINOBENZOATE/ANTHRANILATE SYNTHASE"/>
    <property type="match status" value="1"/>
</dbReference>
<dbReference type="EMBL" id="JAJNEC010000005">
    <property type="protein sequence ID" value="MCD2422726.1"/>
    <property type="molecule type" value="Genomic_DNA"/>
</dbReference>
<gene>
    <name evidence="2" type="ORF">LQ567_08135</name>
</gene>
<evidence type="ECO:0000313" key="3">
    <source>
        <dbReference type="Proteomes" id="UP001199816"/>
    </source>
</evidence>
<name>A0ABS8PNR4_9BACT</name>
<organism evidence="2 3">
    <name type="scientific">Niabella pedocola</name>
    <dbReference type="NCBI Taxonomy" id="1752077"/>
    <lineage>
        <taxon>Bacteria</taxon>
        <taxon>Pseudomonadati</taxon>
        <taxon>Bacteroidota</taxon>
        <taxon>Chitinophagia</taxon>
        <taxon>Chitinophagales</taxon>
        <taxon>Chitinophagaceae</taxon>
        <taxon>Niabella</taxon>
    </lineage>
</organism>
<proteinExistence type="predicted"/>
<reference evidence="2 3" key="1">
    <citation type="submission" date="2021-11" db="EMBL/GenBank/DDBJ databases">
        <title>Genomic of Niabella pedocola.</title>
        <authorList>
            <person name="Wu T."/>
        </authorList>
    </citation>
    <scope>NUCLEOTIDE SEQUENCE [LARGE SCALE GENOMIC DNA]</scope>
    <source>
        <strain evidence="2 3">JCM 31011</strain>
    </source>
</reference>
<dbReference type="Gene3D" id="3.60.120.10">
    <property type="entry name" value="Anthranilate synthase"/>
    <property type="match status" value="1"/>
</dbReference>
<dbReference type="RefSeq" id="WP_231004001.1">
    <property type="nucleotide sequence ID" value="NZ_JAJNEC010000005.1"/>
</dbReference>
<dbReference type="InterPro" id="IPR005801">
    <property type="entry name" value="ADC_synthase"/>
</dbReference>
<comment type="caution">
    <text evidence="2">The sequence shown here is derived from an EMBL/GenBank/DDBJ whole genome shotgun (WGS) entry which is preliminary data.</text>
</comment>
<evidence type="ECO:0000259" key="1">
    <source>
        <dbReference type="Pfam" id="PF00425"/>
    </source>
</evidence>
<dbReference type="PANTHER" id="PTHR11236:SF50">
    <property type="entry name" value="AMINODEOXYCHORISMATE SYNTHASE COMPONENT 1"/>
    <property type="match status" value="1"/>
</dbReference>
<accession>A0ABS8PNR4</accession>
<dbReference type="InterPro" id="IPR015890">
    <property type="entry name" value="Chorismate_C"/>
</dbReference>
<protein>
    <submittedName>
        <fullName evidence="2">Anthranilate synthase component I family protein</fullName>
    </submittedName>
</protein>
<dbReference type="PRINTS" id="PR00095">
    <property type="entry name" value="ANTSNTHASEI"/>
</dbReference>